<dbReference type="Gene3D" id="2.60.200.20">
    <property type="match status" value="1"/>
</dbReference>
<evidence type="ECO:0000313" key="3">
    <source>
        <dbReference type="Proteomes" id="UP001516400"/>
    </source>
</evidence>
<keyword evidence="3" id="KW-1185">Reference proteome</keyword>
<dbReference type="InterPro" id="IPR050923">
    <property type="entry name" value="Cell_Proc_Reg/RNA_Proc"/>
</dbReference>
<dbReference type="AlphaFoldDB" id="A0ABD2P3R8"/>
<protein>
    <recommendedName>
        <fullName evidence="1">FHA domain-containing protein</fullName>
    </recommendedName>
</protein>
<feature type="non-terminal residue" evidence="2">
    <location>
        <position position="174"/>
    </location>
</feature>
<evidence type="ECO:0000313" key="2">
    <source>
        <dbReference type="EMBL" id="KAL3285546.1"/>
    </source>
</evidence>
<proteinExistence type="predicted"/>
<gene>
    <name evidence="2" type="ORF">HHI36_000076</name>
</gene>
<dbReference type="PROSITE" id="PS50006">
    <property type="entry name" value="FHA_DOMAIN"/>
    <property type="match status" value="1"/>
</dbReference>
<name>A0ABD2P3R8_9CUCU</name>
<dbReference type="SUPFAM" id="SSF49879">
    <property type="entry name" value="SMAD/FHA domain"/>
    <property type="match status" value="1"/>
</dbReference>
<dbReference type="Proteomes" id="UP001516400">
    <property type="component" value="Unassembled WGS sequence"/>
</dbReference>
<evidence type="ECO:0000259" key="1">
    <source>
        <dbReference type="PROSITE" id="PS50006"/>
    </source>
</evidence>
<dbReference type="InterPro" id="IPR000253">
    <property type="entry name" value="FHA_dom"/>
</dbReference>
<organism evidence="2 3">
    <name type="scientific">Cryptolaemus montrouzieri</name>
    <dbReference type="NCBI Taxonomy" id="559131"/>
    <lineage>
        <taxon>Eukaryota</taxon>
        <taxon>Metazoa</taxon>
        <taxon>Ecdysozoa</taxon>
        <taxon>Arthropoda</taxon>
        <taxon>Hexapoda</taxon>
        <taxon>Insecta</taxon>
        <taxon>Pterygota</taxon>
        <taxon>Neoptera</taxon>
        <taxon>Endopterygota</taxon>
        <taxon>Coleoptera</taxon>
        <taxon>Polyphaga</taxon>
        <taxon>Cucujiformia</taxon>
        <taxon>Coccinelloidea</taxon>
        <taxon>Coccinellidae</taxon>
        <taxon>Scymninae</taxon>
        <taxon>Scymnini</taxon>
        <taxon>Cryptolaemus</taxon>
    </lineage>
</organism>
<comment type="caution">
    <text evidence="2">The sequence shown here is derived from an EMBL/GenBank/DDBJ whole genome shotgun (WGS) entry which is preliminary data.</text>
</comment>
<reference evidence="2 3" key="1">
    <citation type="journal article" date="2021" name="BMC Biol.">
        <title>Horizontally acquired antibacterial genes associated with adaptive radiation of ladybird beetles.</title>
        <authorList>
            <person name="Li H.S."/>
            <person name="Tang X.F."/>
            <person name="Huang Y.H."/>
            <person name="Xu Z.Y."/>
            <person name="Chen M.L."/>
            <person name="Du X.Y."/>
            <person name="Qiu B.Y."/>
            <person name="Chen P.T."/>
            <person name="Zhang W."/>
            <person name="Slipinski A."/>
            <person name="Escalona H.E."/>
            <person name="Waterhouse R.M."/>
            <person name="Zwick A."/>
            <person name="Pang H."/>
        </authorList>
    </citation>
    <scope>NUCLEOTIDE SEQUENCE [LARGE SCALE GENOMIC DNA]</scope>
    <source>
        <strain evidence="2">SYSU2018</strain>
    </source>
</reference>
<accession>A0ABD2P3R8</accession>
<dbReference type="EMBL" id="JABFTP020000185">
    <property type="protein sequence ID" value="KAL3285546.1"/>
    <property type="molecule type" value="Genomic_DNA"/>
</dbReference>
<dbReference type="PANTHER" id="PTHR23308">
    <property type="entry name" value="NUCLEAR INHIBITOR OF PROTEIN PHOSPHATASE-1"/>
    <property type="match status" value="1"/>
</dbReference>
<dbReference type="InterPro" id="IPR008984">
    <property type="entry name" value="SMAD_FHA_dom_sf"/>
</dbReference>
<dbReference type="Pfam" id="PF00498">
    <property type="entry name" value="FHA"/>
    <property type="match status" value="1"/>
</dbReference>
<dbReference type="SMART" id="SM00240">
    <property type="entry name" value="FHA"/>
    <property type="match status" value="1"/>
</dbReference>
<sequence length="174" mass="19446">MSMEEHRDLGGKINISGKIYAIYGGLNTVGRNKEAVVNIKSLGVSQHHAVLILVDDDLHFISDLKSSNGTFLNGRKLAPLQLYQLENGARVTFGNIEGTYSKCCEGSKLLSPNNSQYTQQYTQSFYGTDTQIMDETHLSLNHNKTQMKHSHYISTQELAQVASALEHEQEMQKI</sequence>
<feature type="domain" description="FHA" evidence="1">
    <location>
        <begin position="27"/>
        <end position="77"/>
    </location>
</feature>